<reference evidence="2" key="2">
    <citation type="submission" date="2018-05" db="EMBL/GenBank/DDBJ databases">
        <title>OpunRS2 (Oryza punctata Reference Sequence Version 2).</title>
        <authorList>
            <person name="Zhang J."/>
            <person name="Kudrna D."/>
            <person name="Lee S."/>
            <person name="Talag J."/>
            <person name="Welchert J."/>
            <person name="Wing R.A."/>
        </authorList>
    </citation>
    <scope>NUCLEOTIDE SEQUENCE [LARGE SCALE GENOMIC DNA]</scope>
</reference>
<dbReference type="Proteomes" id="UP000026962">
    <property type="component" value="Chromosome 3"/>
</dbReference>
<protein>
    <submittedName>
        <fullName evidence="2">Uncharacterized protein</fullName>
    </submittedName>
</protein>
<sequence>MYIHATWVCIQRWLLLFQQHLHRAPERLKRQAEKALHNTGTWRVTSRATSDSCIRGDEARSSAWSPSIWETSFFIEGRTRGAVNLLRTCVVEVITPMLQYSLSSGSVYIDAPADREEGETVQWRRSSARLESSSATPWRSAAP</sequence>
<feature type="region of interest" description="Disordered" evidence="1">
    <location>
        <begin position="119"/>
        <end position="143"/>
    </location>
</feature>
<dbReference type="Gramene" id="OPUNC03G22280.1">
    <property type="protein sequence ID" value="OPUNC03G22280.1"/>
    <property type="gene ID" value="OPUNC03G22280"/>
</dbReference>
<evidence type="ECO:0000256" key="1">
    <source>
        <dbReference type="SAM" id="MobiDB-lite"/>
    </source>
</evidence>
<evidence type="ECO:0000313" key="3">
    <source>
        <dbReference type="Proteomes" id="UP000026962"/>
    </source>
</evidence>
<accession>A0A0E0KFT0</accession>
<organism evidence="2">
    <name type="scientific">Oryza punctata</name>
    <name type="common">Red rice</name>
    <dbReference type="NCBI Taxonomy" id="4537"/>
    <lineage>
        <taxon>Eukaryota</taxon>
        <taxon>Viridiplantae</taxon>
        <taxon>Streptophyta</taxon>
        <taxon>Embryophyta</taxon>
        <taxon>Tracheophyta</taxon>
        <taxon>Spermatophyta</taxon>
        <taxon>Magnoliopsida</taxon>
        <taxon>Liliopsida</taxon>
        <taxon>Poales</taxon>
        <taxon>Poaceae</taxon>
        <taxon>BOP clade</taxon>
        <taxon>Oryzoideae</taxon>
        <taxon>Oryzeae</taxon>
        <taxon>Oryzinae</taxon>
        <taxon>Oryza</taxon>
    </lineage>
</organism>
<dbReference type="EnsemblPlants" id="OPUNC03G22280.1">
    <property type="protein sequence ID" value="OPUNC03G22280.1"/>
    <property type="gene ID" value="OPUNC03G22280"/>
</dbReference>
<dbReference type="HOGENOM" id="CLU_1809336_0_0_1"/>
<keyword evidence="3" id="KW-1185">Reference proteome</keyword>
<evidence type="ECO:0000313" key="2">
    <source>
        <dbReference type="EnsemblPlants" id="OPUNC03G22280.1"/>
    </source>
</evidence>
<proteinExistence type="predicted"/>
<reference evidence="2" key="1">
    <citation type="submission" date="2015-04" db="UniProtKB">
        <authorList>
            <consortium name="EnsemblPlants"/>
        </authorList>
    </citation>
    <scope>IDENTIFICATION</scope>
</reference>
<dbReference type="AlphaFoldDB" id="A0A0E0KFT0"/>
<name>A0A0E0KFT0_ORYPU</name>